<keyword evidence="7" id="KW-0807">Transducer</keyword>
<evidence type="ECO:0000256" key="2">
    <source>
        <dbReference type="ARBA" id="ARBA00022475"/>
    </source>
</evidence>
<keyword evidence="4 8" id="KW-1133">Transmembrane helix</keyword>
<dbReference type="OrthoDB" id="6478931at2759"/>
<evidence type="ECO:0008006" key="11">
    <source>
        <dbReference type="Google" id="ProtNLM"/>
    </source>
</evidence>
<feature type="transmembrane region" description="Helical" evidence="8">
    <location>
        <begin position="94"/>
        <end position="116"/>
    </location>
</feature>
<keyword evidence="2" id="KW-1003">Cell membrane</keyword>
<proteinExistence type="predicted"/>
<feature type="transmembrane region" description="Helical" evidence="8">
    <location>
        <begin position="52"/>
        <end position="74"/>
    </location>
</feature>
<keyword evidence="3 8" id="KW-0812">Transmembrane</keyword>
<protein>
    <recommendedName>
        <fullName evidence="11">Gustatory receptor</fullName>
    </recommendedName>
</protein>
<evidence type="ECO:0000256" key="4">
    <source>
        <dbReference type="ARBA" id="ARBA00022989"/>
    </source>
</evidence>
<accession>A0A8J2PMS7</accession>
<dbReference type="Proteomes" id="UP000708208">
    <property type="component" value="Unassembled WGS sequence"/>
</dbReference>
<dbReference type="Pfam" id="PF08395">
    <property type="entry name" value="7tm_7"/>
    <property type="match status" value="1"/>
</dbReference>
<evidence type="ECO:0000256" key="7">
    <source>
        <dbReference type="ARBA" id="ARBA00023224"/>
    </source>
</evidence>
<dbReference type="GO" id="GO:0043025">
    <property type="term" value="C:neuronal cell body"/>
    <property type="evidence" value="ECO:0007669"/>
    <property type="project" value="TreeGrafter"/>
</dbReference>
<dbReference type="PANTHER" id="PTHR21143">
    <property type="entry name" value="INVERTEBRATE GUSTATORY RECEPTOR"/>
    <property type="match status" value="1"/>
</dbReference>
<dbReference type="GO" id="GO:0007165">
    <property type="term" value="P:signal transduction"/>
    <property type="evidence" value="ECO:0007669"/>
    <property type="project" value="UniProtKB-KW"/>
</dbReference>
<dbReference type="EMBL" id="CAJVCH010441014">
    <property type="protein sequence ID" value="CAG7819164.1"/>
    <property type="molecule type" value="Genomic_DNA"/>
</dbReference>
<sequence>MSEISNKKPEDPYFPLEQKLLQIGKPLLNALIIAGFHPYVKANKWGEARCHYHNFALFWAILNLFLLIIGETFYTIFVYSPVLEKHTKGFTETFTYGLVTYSAMVSFLILKALSIFKYNKHLKFWQLNVRLLAEFSETSPQFDGSSEPMISYLDRTRQEIRRSLVFGIFLVVFWLNMTVARIQMTVGLMDASSHINALIYIESFIWNINFSMYFLFGLFLGFYLKIYSICLRVIAVEMEKIVSAQTRGSFPLHTNFDLSPRPIFNSSCKLEHITELLEQCLKAYLIVEELVLSFNRHFDTELFLTFVTSFCMIFARTFLVFYVALKYSPTELIFAVGKTIVYIWQIYHVASSCSQLDQQVKEIQYFLHRIELKGLPTYMLTKIDMLALRLTTHPLTISPWQFFKLDRRLITTMFASMTTYLVILIQFQVGDKNMP</sequence>
<keyword evidence="6" id="KW-0675">Receptor</keyword>
<comment type="subcellular location">
    <subcellularLocation>
        <location evidence="1">Cell membrane</location>
        <topology evidence="1">Multi-pass membrane protein</topology>
    </subcellularLocation>
</comment>
<evidence type="ECO:0000256" key="8">
    <source>
        <dbReference type="SAM" id="Phobius"/>
    </source>
</evidence>
<organism evidence="9 10">
    <name type="scientific">Allacma fusca</name>
    <dbReference type="NCBI Taxonomy" id="39272"/>
    <lineage>
        <taxon>Eukaryota</taxon>
        <taxon>Metazoa</taxon>
        <taxon>Ecdysozoa</taxon>
        <taxon>Arthropoda</taxon>
        <taxon>Hexapoda</taxon>
        <taxon>Collembola</taxon>
        <taxon>Symphypleona</taxon>
        <taxon>Sminthuridae</taxon>
        <taxon>Allacma</taxon>
    </lineage>
</organism>
<feature type="transmembrane region" description="Helical" evidence="8">
    <location>
        <begin position="409"/>
        <end position="429"/>
    </location>
</feature>
<dbReference type="GO" id="GO:0030425">
    <property type="term" value="C:dendrite"/>
    <property type="evidence" value="ECO:0007669"/>
    <property type="project" value="TreeGrafter"/>
</dbReference>
<name>A0A8J2PMS7_9HEXA</name>
<keyword evidence="5 8" id="KW-0472">Membrane</keyword>
<dbReference type="GO" id="GO:0050909">
    <property type="term" value="P:sensory perception of taste"/>
    <property type="evidence" value="ECO:0007669"/>
    <property type="project" value="InterPro"/>
</dbReference>
<evidence type="ECO:0000256" key="3">
    <source>
        <dbReference type="ARBA" id="ARBA00022692"/>
    </source>
</evidence>
<gene>
    <name evidence="9" type="ORF">AFUS01_LOCUS29627</name>
</gene>
<dbReference type="GO" id="GO:0030424">
    <property type="term" value="C:axon"/>
    <property type="evidence" value="ECO:0007669"/>
    <property type="project" value="TreeGrafter"/>
</dbReference>
<feature type="transmembrane region" description="Helical" evidence="8">
    <location>
        <begin position="302"/>
        <end position="325"/>
    </location>
</feature>
<keyword evidence="10" id="KW-1185">Reference proteome</keyword>
<comment type="caution">
    <text evidence="9">The sequence shown here is derived from an EMBL/GenBank/DDBJ whole genome shotgun (WGS) entry which is preliminary data.</text>
</comment>
<evidence type="ECO:0000256" key="1">
    <source>
        <dbReference type="ARBA" id="ARBA00004651"/>
    </source>
</evidence>
<dbReference type="InterPro" id="IPR013604">
    <property type="entry name" value="7TM_chemorcpt"/>
</dbReference>
<evidence type="ECO:0000256" key="6">
    <source>
        <dbReference type="ARBA" id="ARBA00023170"/>
    </source>
</evidence>
<reference evidence="9" key="1">
    <citation type="submission" date="2021-06" db="EMBL/GenBank/DDBJ databases">
        <authorList>
            <person name="Hodson N. C."/>
            <person name="Mongue J. A."/>
            <person name="Jaron S. K."/>
        </authorList>
    </citation>
    <scope>NUCLEOTIDE SEQUENCE</scope>
</reference>
<evidence type="ECO:0000256" key="5">
    <source>
        <dbReference type="ARBA" id="ARBA00023136"/>
    </source>
</evidence>
<feature type="transmembrane region" description="Helical" evidence="8">
    <location>
        <begin position="204"/>
        <end position="224"/>
    </location>
</feature>
<feature type="transmembrane region" description="Helical" evidence="8">
    <location>
        <begin position="164"/>
        <end position="184"/>
    </location>
</feature>
<dbReference type="PANTHER" id="PTHR21143:SF121">
    <property type="entry name" value="GUSTATORY AND ODORANT RECEPTOR 21A"/>
    <property type="match status" value="1"/>
</dbReference>
<dbReference type="AlphaFoldDB" id="A0A8J2PMS7"/>
<dbReference type="GO" id="GO:0005886">
    <property type="term" value="C:plasma membrane"/>
    <property type="evidence" value="ECO:0007669"/>
    <property type="project" value="UniProtKB-SubCell"/>
</dbReference>
<evidence type="ECO:0000313" key="10">
    <source>
        <dbReference type="Proteomes" id="UP000708208"/>
    </source>
</evidence>
<evidence type="ECO:0000313" key="9">
    <source>
        <dbReference type="EMBL" id="CAG7819164.1"/>
    </source>
</evidence>